<comment type="subcellular location">
    <subcellularLocation>
        <location evidence="1">Cytoplasm</location>
        <location evidence="1">Cytoskeleton</location>
    </subcellularLocation>
</comment>
<evidence type="ECO:0000313" key="11">
    <source>
        <dbReference type="Proteomes" id="UP001623349"/>
    </source>
</evidence>
<dbReference type="PANTHER" id="PTHR13924">
    <property type="entry name" value="TRANSFORMING ACIDIC COILED-COIL CONTAINING PROTEIN 1/2"/>
    <property type="match status" value="1"/>
</dbReference>
<reference evidence="10 11" key="1">
    <citation type="submission" date="2024-08" db="EMBL/GenBank/DDBJ databases">
        <title>The draft genome of Apodemus speciosus.</title>
        <authorList>
            <person name="Nabeshima K."/>
            <person name="Suzuki S."/>
            <person name="Onuma M."/>
        </authorList>
    </citation>
    <scope>NUCLEOTIDE SEQUENCE [LARGE SCALE GENOMIC DNA]</scope>
    <source>
        <strain evidence="10">IB14-021</strain>
    </source>
</reference>
<feature type="compositionally biased region" description="Basic residues" evidence="8">
    <location>
        <begin position="229"/>
        <end position="242"/>
    </location>
</feature>
<keyword evidence="3" id="KW-0963">Cytoplasm</keyword>
<dbReference type="Proteomes" id="UP001623349">
    <property type="component" value="Unassembled WGS sequence"/>
</dbReference>
<evidence type="ECO:0000256" key="6">
    <source>
        <dbReference type="ARBA" id="ARBA00023212"/>
    </source>
</evidence>
<evidence type="ECO:0000256" key="1">
    <source>
        <dbReference type="ARBA" id="ARBA00004245"/>
    </source>
</evidence>
<feature type="compositionally biased region" description="Basic and acidic residues" evidence="8">
    <location>
        <begin position="310"/>
        <end position="320"/>
    </location>
</feature>
<keyword evidence="4" id="KW-0597">Phosphoprotein</keyword>
<feature type="compositionally biased region" description="Basic and acidic residues" evidence="8">
    <location>
        <begin position="88"/>
        <end position="99"/>
    </location>
</feature>
<keyword evidence="11" id="KW-1185">Reference proteome</keyword>
<evidence type="ECO:0000256" key="3">
    <source>
        <dbReference type="ARBA" id="ARBA00022490"/>
    </source>
</evidence>
<evidence type="ECO:0000256" key="2">
    <source>
        <dbReference type="ARBA" id="ARBA00009423"/>
    </source>
</evidence>
<evidence type="ECO:0000256" key="8">
    <source>
        <dbReference type="SAM" id="MobiDB-lite"/>
    </source>
</evidence>
<gene>
    <name evidence="10" type="ORF">APTSU1_001699200</name>
</gene>
<evidence type="ECO:0000256" key="4">
    <source>
        <dbReference type="ARBA" id="ARBA00022553"/>
    </source>
</evidence>
<evidence type="ECO:0000313" key="10">
    <source>
        <dbReference type="EMBL" id="GAB1301754.1"/>
    </source>
</evidence>
<accession>A0ABQ0FR78</accession>
<dbReference type="Gene3D" id="1.20.5.1700">
    <property type="match status" value="1"/>
</dbReference>
<feature type="region of interest" description="Disordered" evidence="8">
    <location>
        <begin position="21"/>
        <end position="143"/>
    </location>
</feature>
<sequence length="740" mass="80177">MAFSPWQILSPVQWAKWTWSAVRGSGAGEDEAGGPEGDPEEEEDSQAETKSLSFSSDSEGNFETPEAETPIRSPLKESCDSSPALAEPEAKPQEPREADEQLVAEVIERCSPDECSRSSENEAPQATLDSHPVKDVKGKAEHDASKISVVRPFSIETRNCCTDDPAALGPAAAHGCVPMLAGKVSPSAIPEAAQAKPVVDRGMGIPLEAFMEASLKTGGPCPEPVASRSKLRKPRPVSLRKKIASEPEMLTESPPLPKSSSPWIPDELDRNANPTVLRGSKAQRAPLNLKEGAGVLCNGTSDSGVGLQEGSRDSPLKLEDDFTEDGENVKTRSALPKQPGRKPSNRPAPNTRKDGVSKPVGVEQPADPTAQEASLAQTAPKLDPSKWGHPNFNSFGSGPLLHNSPPLSSKGPHHFDPDNVNVDESEDPFKPATALTSSSFCSATGNHVNEILDSPKKAKSRLITSGCKVKKYETQSLDLDTCSQDEGAVISQISDIPNRDGHATDEEKLASTSCSQKSVGADLKGIEKETCQKMEKEELAVHGLLESSSEKAPMSVACGGESPLDGICLSEADKTAVLTLIREEMRKNCVAEYEKTIAQMIEDEQRTSMSSQKSFQQLTMEKEQALENLKGVLEGFKKNEEALKKCAQDYLARVKQEEQRYQALKVHAEEKLDRRHHRANEEIAQVRSKAQAESAALHAGLRKEQMKVESLERALQQKNQEIEELTKICDELIAKLGKTN</sequence>
<feature type="domain" description="Transforming acidic coiled-coil-containing protein C-terminal" evidence="9">
    <location>
        <begin position="582"/>
        <end position="733"/>
    </location>
</feature>
<evidence type="ECO:0000256" key="5">
    <source>
        <dbReference type="ARBA" id="ARBA00023054"/>
    </source>
</evidence>
<evidence type="ECO:0000256" key="7">
    <source>
        <dbReference type="SAM" id="Coils"/>
    </source>
</evidence>
<feature type="coiled-coil region" evidence="7">
    <location>
        <begin position="647"/>
        <end position="735"/>
    </location>
</feature>
<comment type="caution">
    <text evidence="10">The sequence shown here is derived from an EMBL/GenBank/DDBJ whole genome shotgun (WGS) entry which is preliminary data.</text>
</comment>
<dbReference type="InterPro" id="IPR039915">
    <property type="entry name" value="TACC"/>
</dbReference>
<feature type="compositionally biased region" description="Acidic residues" evidence="8">
    <location>
        <begin position="28"/>
        <end position="46"/>
    </location>
</feature>
<comment type="similarity">
    <text evidence="2">Belongs to the TACC family.</text>
</comment>
<dbReference type="Pfam" id="PF05010">
    <property type="entry name" value="TACC_C"/>
    <property type="match status" value="1"/>
</dbReference>
<feature type="compositionally biased region" description="Polar residues" evidence="8">
    <location>
        <begin position="48"/>
        <end position="61"/>
    </location>
</feature>
<feature type="compositionally biased region" description="Basic and acidic residues" evidence="8">
    <location>
        <begin position="106"/>
        <end position="120"/>
    </location>
</feature>
<feature type="compositionally biased region" description="Basic and acidic residues" evidence="8">
    <location>
        <begin position="131"/>
        <end position="143"/>
    </location>
</feature>
<dbReference type="PANTHER" id="PTHR13924:SF12">
    <property type="entry name" value="TRANSFORMING ACIDIC COILED-COIL-CONTAINING PROTEIN 1"/>
    <property type="match status" value="1"/>
</dbReference>
<keyword evidence="6" id="KW-0206">Cytoskeleton</keyword>
<name>A0ABQ0FR78_APOSI</name>
<proteinExistence type="inferred from homology"/>
<feature type="region of interest" description="Disordered" evidence="8">
    <location>
        <begin position="215"/>
        <end position="433"/>
    </location>
</feature>
<evidence type="ECO:0000259" key="9">
    <source>
        <dbReference type="Pfam" id="PF05010"/>
    </source>
</evidence>
<dbReference type="InterPro" id="IPR007707">
    <property type="entry name" value="TACC_C"/>
</dbReference>
<dbReference type="EMBL" id="BAAFST010000018">
    <property type="protein sequence ID" value="GAB1301754.1"/>
    <property type="molecule type" value="Genomic_DNA"/>
</dbReference>
<organism evidence="10 11">
    <name type="scientific">Apodemus speciosus</name>
    <name type="common">Large Japanese field mouse</name>
    <dbReference type="NCBI Taxonomy" id="105296"/>
    <lineage>
        <taxon>Eukaryota</taxon>
        <taxon>Metazoa</taxon>
        <taxon>Chordata</taxon>
        <taxon>Craniata</taxon>
        <taxon>Vertebrata</taxon>
        <taxon>Euteleostomi</taxon>
        <taxon>Mammalia</taxon>
        <taxon>Eutheria</taxon>
        <taxon>Euarchontoglires</taxon>
        <taxon>Glires</taxon>
        <taxon>Rodentia</taxon>
        <taxon>Myomorpha</taxon>
        <taxon>Muroidea</taxon>
        <taxon>Muridae</taxon>
        <taxon>Murinae</taxon>
        <taxon>Apodemus</taxon>
    </lineage>
</organism>
<protein>
    <submittedName>
        <fullName evidence="10">Transforming acidic coiled-coil-containing protein 1</fullName>
    </submittedName>
</protein>
<keyword evidence="5 7" id="KW-0175">Coiled coil</keyword>